<reference evidence="2" key="1">
    <citation type="submission" date="2014-09" db="EMBL/GenBank/DDBJ databases">
        <title>Whole genome shotgun sequence of Streptomyces sp. NBRC 110027.</title>
        <authorList>
            <person name="Komaki H."/>
            <person name="Ichikawa N."/>
            <person name="Katano-Makiyama Y."/>
            <person name="Hosoyama A."/>
            <person name="Hashimoto M."/>
            <person name="Uohara A."/>
            <person name="Kitahashi Y."/>
            <person name="Ohji S."/>
            <person name="Kimura A."/>
            <person name="Yamazoe A."/>
            <person name="Igarashi Y."/>
            <person name="Fujita N."/>
        </authorList>
    </citation>
    <scope>NUCLEOTIDE SEQUENCE [LARGE SCALE GENOMIC DNA]</scope>
    <source>
        <strain evidence="2">NBRC 110027</strain>
    </source>
</reference>
<dbReference type="Pfam" id="PF18616">
    <property type="entry name" value="CdiI_3"/>
    <property type="match status" value="1"/>
</dbReference>
<dbReference type="InterPro" id="IPR040547">
    <property type="entry name" value="CdiI"/>
</dbReference>
<protein>
    <submittedName>
        <fullName evidence="1">Uncharacterized protein</fullName>
    </submittedName>
</protein>
<dbReference type="AlphaFoldDB" id="A0A0P4R8L1"/>
<dbReference type="OrthoDB" id="4829274at2"/>
<name>A0A0P4R8L1_9ACTN</name>
<sequence>MHALRRRPVGDLTPEELARLIGQNVGLPWSLPLAIAFLRDTAPHQAAGGWYDDDLLSAVLTRKAEDWATFPELAHEVDGILSVLTDLSPDMQRDIKRFRAALPRGD</sequence>
<accession>A0A0P4R8L1</accession>
<dbReference type="EMBL" id="BBNO01000005">
    <property type="protein sequence ID" value="GAO09693.1"/>
    <property type="molecule type" value="Genomic_DNA"/>
</dbReference>
<evidence type="ECO:0000313" key="2">
    <source>
        <dbReference type="Proteomes" id="UP000048965"/>
    </source>
</evidence>
<gene>
    <name evidence="1" type="ORF">TPA0598_05_04150</name>
</gene>
<organism evidence="1 2">
    <name type="scientific">Streptomyces lydicamycinicus</name>
    <dbReference type="NCBI Taxonomy" id="1546107"/>
    <lineage>
        <taxon>Bacteria</taxon>
        <taxon>Bacillati</taxon>
        <taxon>Actinomycetota</taxon>
        <taxon>Actinomycetes</taxon>
        <taxon>Kitasatosporales</taxon>
        <taxon>Streptomycetaceae</taxon>
        <taxon>Streptomyces</taxon>
    </lineage>
</organism>
<keyword evidence="2" id="KW-1185">Reference proteome</keyword>
<dbReference type="Proteomes" id="UP000048965">
    <property type="component" value="Unassembled WGS sequence"/>
</dbReference>
<proteinExistence type="predicted"/>
<dbReference type="CDD" id="cd20691">
    <property type="entry name" value="CdiI_EC536-like"/>
    <property type="match status" value="1"/>
</dbReference>
<evidence type="ECO:0000313" key="1">
    <source>
        <dbReference type="EMBL" id="GAO09693.1"/>
    </source>
</evidence>
<comment type="caution">
    <text evidence="1">The sequence shown here is derived from an EMBL/GenBank/DDBJ whole genome shotgun (WGS) entry which is preliminary data.</text>
</comment>
<reference evidence="1 2" key="2">
    <citation type="journal article" date="2015" name="Stand. Genomic Sci.">
        <title>Draft genome sequence of marine-derived Streptomyces sp. TP-A0598, a producer of anti-MRSA antibiotic lydicamycins.</title>
        <authorList>
            <person name="Komaki H."/>
            <person name="Ichikawa N."/>
            <person name="Hosoyama A."/>
            <person name="Fujita N."/>
            <person name="Igarashi Y."/>
        </authorList>
    </citation>
    <scope>NUCLEOTIDE SEQUENCE [LARGE SCALE GENOMIC DNA]</scope>
    <source>
        <strain evidence="1 2">NBRC 110027</strain>
    </source>
</reference>
<dbReference type="RefSeq" id="WP_158894560.1">
    <property type="nucleotide sequence ID" value="NZ_BBNO01000005.1"/>
</dbReference>